<dbReference type="OrthoDB" id="8856820at2759"/>
<dbReference type="PANTHER" id="PTHR46885:SF1">
    <property type="entry name" value="PROTEIN ANKUB1"/>
    <property type="match status" value="1"/>
</dbReference>
<evidence type="ECO:0000313" key="1">
    <source>
        <dbReference type="Proteomes" id="UP000085678"/>
    </source>
</evidence>
<dbReference type="InParanoid" id="A0A1S3JB79"/>
<proteinExistence type="predicted"/>
<dbReference type="SUPFAM" id="SSF54236">
    <property type="entry name" value="Ubiquitin-like"/>
    <property type="match status" value="2"/>
</dbReference>
<dbReference type="GeneID" id="106171371"/>
<dbReference type="SUPFAM" id="SSF48403">
    <property type="entry name" value="Ankyrin repeat"/>
    <property type="match status" value="1"/>
</dbReference>
<keyword evidence="1" id="KW-1185">Reference proteome</keyword>
<protein>
    <submittedName>
        <fullName evidence="2">Protein ANKUB1-like</fullName>
    </submittedName>
</protein>
<dbReference type="AlphaFoldDB" id="A0A1S3JB79"/>
<dbReference type="KEGG" id="lak:106171371"/>
<evidence type="ECO:0000313" key="2">
    <source>
        <dbReference type="RefSeq" id="XP_013407139.1"/>
    </source>
</evidence>
<reference evidence="2" key="1">
    <citation type="submission" date="2025-08" db="UniProtKB">
        <authorList>
            <consortium name="RefSeq"/>
        </authorList>
    </citation>
    <scope>IDENTIFICATION</scope>
    <source>
        <tissue evidence="2">Gonads</tissue>
    </source>
</reference>
<dbReference type="Proteomes" id="UP000085678">
    <property type="component" value="Unplaced"/>
</dbReference>
<name>A0A1S3JB79_LINAN</name>
<dbReference type="PANTHER" id="PTHR46885">
    <property type="entry name" value="PROTEIN ANKUB1"/>
    <property type="match status" value="1"/>
</dbReference>
<dbReference type="InterPro" id="IPR036770">
    <property type="entry name" value="Ankyrin_rpt-contain_sf"/>
</dbReference>
<organism evidence="1 2">
    <name type="scientific">Lingula anatina</name>
    <name type="common">Brachiopod</name>
    <name type="synonym">Lingula unguis</name>
    <dbReference type="NCBI Taxonomy" id="7574"/>
    <lineage>
        <taxon>Eukaryota</taxon>
        <taxon>Metazoa</taxon>
        <taxon>Spiralia</taxon>
        <taxon>Lophotrochozoa</taxon>
        <taxon>Brachiopoda</taxon>
        <taxon>Linguliformea</taxon>
        <taxon>Lingulata</taxon>
        <taxon>Lingulida</taxon>
        <taxon>Linguloidea</taxon>
        <taxon>Lingulidae</taxon>
        <taxon>Lingula</taxon>
    </lineage>
</organism>
<dbReference type="InterPro" id="IPR029071">
    <property type="entry name" value="Ubiquitin-like_domsf"/>
</dbReference>
<sequence>MRIFIVYENERTTLDVPEGRPVFEIKKIIEKNVYLDVLCFGESSPKFLALVYGGAELEDDWIFTDVVLYPGATIRLYMKEAVIPALKVKCFFLNNGKLVEIYHEGKIRDLKIKYIRTMIARKTGIPVGAFFISDDGGRELFDENTLGTYDMGRGQTVYMKTWEGWETLLRYAVVGYTNGVQGELSSDEKEARFQIKVAMYIAAHYGHEALADFAVQQGVRACEWTGEHPFRRWTGGSHMHLDCKRSPIHEAAEFGHLSVVRRFVVDDIYAVTARDGNNVMPFSLALRYKHKKCAAFLLSRTWTRLDINGKTVPIQVCARLMAWAEQARVRVWWKHGAEKSSLKKKPFFDPGVLVGSEKINVDGFAKTDTMYELSPKARFRNSAVKVMLRNATVRLRSLVDVLPKAPKSVFITQASVEETIGNKPKSTSFPNIKPLAKNKYRNQLLDFVAKKVSQKRDLVDGLSHSLITDTKTQSDSVKNSNSDKEEIIATKHPETSKAKNEPLRLPPIKPVRRRRRVKAATVDAPMSLPKLSKESQLKPFFRARSKSEDPDSTLDVFEKYRGLPARDYAIKCLGRANRFTTKPWLTQVRIAMQFSYFNVKRASLVNKS</sequence>
<gene>
    <name evidence="2" type="primary">LOC106171371</name>
</gene>
<dbReference type="RefSeq" id="XP_013407139.1">
    <property type="nucleotide sequence ID" value="XM_013551685.2"/>
</dbReference>
<dbReference type="Gene3D" id="1.25.40.20">
    <property type="entry name" value="Ankyrin repeat-containing domain"/>
    <property type="match status" value="1"/>
</dbReference>
<dbReference type="InterPro" id="IPR042788">
    <property type="entry name" value="ANKUB1"/>
</dbReference>
<accession>A0A1S3JB79</accession>